<organism evidence="4 5">
    <name type="scientific">Pleurodeles waltl</name>
    <name type="common">Iberian ribbed newt</name>
    <dbReference type="NCBI Taxonomy" id="8319"/>
    <lineage>
        <taxon>Eukaryota</taxon>
        <taxon>Metazoa</taxon>
        <taxon>Chordata</taxon>
        <taxon>Craniata</taxon>
        <taxon>Vertebrata</taxon>
        <taxon>Euteleostomi</taxon>
        <taxon>Amphibia</taxon>
        <taxon>Batrachia</taxon>
        <taxon>Caudata</taxon>
        <taxon>Salamandroidea</taxon>
        <taxon>Salamandridae</taxon>
        <taxon>Pleurodelinae</taxon>
        <taxon>Pleurodeles</taxon>
    </lineage>
</organism>
<dbReference type="Gene3D" id="3.30.70.1820">
    <property type="entry name" value="L1 transposable element, RRM domain"/>
    <property type="match status" value="1"/>
</dbReference>
<dbReference type="InterPro" id="IPR043636">
    <property type="entry name" value="L1_RRM_dom"/>
</dbReference>
<sequence length="456" mass="50044">MAAGTDACRGASGAAGAVLWQLTALELRKTRLAVARFPLRGRSSGSNRRSGRASTSSLLPQELRVDEEAHGAFLPIVKKGSQAAQAVEEAAGLVRGRGRRRLWEKNPDSLKKSGPSREVNLGGKTGECGGVSCDFLKETPLVSSHHETFFGAKLVKRGKADSPVNVRPKITPSLRSYFKILPLVASEVSVEMAVGDKSGGKKDQCSVPAVDLNLQEDQTGEPSTVPMGNDNHALAFLQTLRVEDGGGTARLSPMEEMITKLAGEIKKGFSASKVNQAGIKEMCKILENKFDLLAKRTQLLEESMESLQEDVAQIKQDSLKSKACEQDLRDKLERMENAARRNNLRILNIPEGEEGNDIKAYCASLIKNSLQLEKTEQEIVADIQRIHRDPFRRDPARKKPQKILINFLTYALKEKILSQALKQKTLRGNGFPFEVRSDLASTALNSHGNWVIVLRI</sequence>
<dbReference type="Pfam" id="PF02994">
    <property type="entry name" value="Transposase_22"/>
    <property type="match status" value="1"/>
</dbReference>
<evidence type="ECO:0000259" key="3">
    <source>
        <dbReference type="Pfam" id="PF02994"/>
    </source>
</evidence>
<feature type="compositionally biased region" description="Low complexity" evidence="2">
    <location>
        <begin position="41"/>
        <end position="57"/>
    </location>
</feature>
<evidence type="ECO:0000256" key="1">
    <source>
        <dbReference type="SAM" id="Coils"/>
    </source>
</evidence>
<dbReference type="PANTHER" id="PTHR11505">
    <property type="entry name" value="L1 TRANSPOSABLE ELEMENT-RELATED"/>
    <property type="match status" value="1"/>
</dbReference>
<evidence type="ECO:0000313" key="4">
    <source>
        <dbReference type="EMBL" id="KAJ1173029.1"/>
    </source>
</evidence>
<feature type="coiled-coil region" evidence="1">
    <location>
        <begin position="297"/>
        <end position="345"/>
    </location>
</feature>
<accession>A0AAV7T913</accession>
<dbReference type="InterPro" id="IPR004244">
    <property type="entry name" value="Transposase_22"/>
</dbReference>
<dbReference type="AlphaFoldDB" id="A0AAV7T913"/>
<keyword evidence="5" id="KW-1185">Reference proteome</keyword>
<name>A0AAV7T913_PLEWA</name>
<reference evidence="4" key="1">
    <citation type="journal article" date="2022" name="bioRxiv">
        <title>Sequencing and chromosome-scale assembly of the giantPleurodeles waltlgenome.</title>
        <authorList>
            <person name="Brown T."/>
            <person name="Elewa A."/>
            <person name="Iarovenko S."/>
            <person name="Subramanian E."/>
            <person name="Araus A.J."/>
            <person name="Petzold A."/>
            <person name="Susuki M."/>
            <person name="Suzuki K.-i.T."/>
            <person name="Hayashi T."/>
            <person name="Toyoda A."/>
            <person name="Oliveira C."/>
            <person name="Osipova E."/>
            <person name="Leigh N.D."/>
            <person name="Simon A."/>
            <person name="Yun M.H."/>
        </authorList>
    </citation>
    <scope>NUCLEOTIDE SEQUENCE</scope>
    <source>
        <strain evidence="4">20211129_DDA</strain>
        <tissue evidence="4">Liver</tissue>
    </source>
</reference>
<comment type="caution">
    <text evidence="4">The sequence shown here is derived from an EMBL/GenBank/DDBJ whole genome shotgun (WGS) entry which is preliminary data.</text>
</comment>
<dbReference type="Proteomes" id="UP001066276">
    <property type="component" value="Chromosome 4_1"/>
</dbReference>
<protein>
    <recommendedName>
        <fullName evidence="3">L1 transposable element RRM domain-containing protein</fullName>
    </recommendedName>
</protein>
<gene>
    <name evidence="4" type="ORF">NDU88_004871</name>
</gene>
<evidence type="ECO:0000256" key="2">
    <source>
        <dbReference type="SAM" id="MobiDB-lite"/>
    </source>
</evidence>
<feature type="domain" description="L1 transposable element RRM" evidence="3">
    <location>
        <begin position="341"/>
        <end position="430"/>
    </location>
</feature>
<keyword evidence="1" id="KW-0175">Coiled coil</keyword>
<evidence type="ECO:0000313" key="5">
    <source>
        <dbReference type="Proteomes" id="UP001066276"/>
    </source>
</evidence>
<dbReference type="EMBL" id="JANPWB010000007">
    <property type="protein sequence ID" value="KAJ1173029.1"/>
    <property type="molecule type" value="Genomic_DNA"/>
</dbReference>
<feature type="region of interest" description="Disordered" evidence="2">
    <location>
        <begin position="41"/>
        <end position="60"/>
    </location>
</feature>
<proteinExistence type="predicted"/>